<comment type="similarity">
    <text evidence="1 2">Belongs to the enoyl-CoA hydratase/isomerase family.</text>
</comment>
<name>A0ABD5NYM2_9EURY</name>
<evidence type="ECO:0000256" key="1">
    <source>
        <dbReference type="ARBA" id="ARBA00005254"/>
    </source>
</evidence>
<organism evidence="3 4">
    <name type="scientific">Natribaculum luteum</name>
    <dbReference type="NCBI Taxonomy" id="1586232"/>
    <lineage>
        <taxon>Archaea</taxon>
        <taxon>Methanobacteriati</taxon>
        <taxon>Methanobacteriota</taxon>
        <taxon>Stenosarchaea group</taxon>
        <taxon>Halobacteria</taxon>
        <taxon>Halobacteriales</taxon>
        <taxon>Natrialbaceae</taxon>
        <taxon>Natribaculum</taxon>
    </lineage>
</organism>
<protein>
    <submittedName>
        <fullName evidence="3">Enoyl-CoA hydratase/isomerase family protein</fullName>
    </submittedName>
</protein>
<dbReference type="SUPFAM" id="SSF52096">
    <property type="entry name" value="ClpP/crotonase"/>
    <property type="match status" value="1"/>
</dbReference>
<dbReference type="PANTHER" id="PTHR43802:SF1">
    <property type="entry name" value="IP11341P-RELATED"/>
    <property type="match status" value="1"/>
</dbReference>
<evidence type="ECO:0000313" key="3">
    <source>
        <dbReference type="EMBL" id="MFC4247189.1"/>
    </source>
</evidence>
<dbReference type="Pfam" id="PF00378">
    <property type="entry name" value="ECH_1"/>
    <property type="match status" value="1"/>
</dbReference>
<dbReference type="AlphaFoldDB" id="A0ABD5NYM2"/>
<dbReference type="Proteomes" id="UP001595821">
    <property type="component" value="Unassembled WGS sequence"/>
</dbReference>
<dbReference type="CDD" id="cd06558">
    <property type="entry name" value="crotonase-like"/>
    <property type="match status" value="1"/>
</dbReference>
<dbReference type="RefSeq" id="WP_246974520.1">
    <property type="nucleotide sequence ID" value="NZ_CP095397.1"/>
</dbReference>
<proteinExistence type="inferred from homology"/>
<gene>
    <name evidence="3" type="ORF">ACFOZ7_09285</name>
</gene>
<dbReference type="PROSITE" id="PS00166">
    <property type="entry name" value="ENOYL_COA_HYDRATASE"/>
    <property type="match status" value="1"/>
</dbReference>
<evidence type="ECO:0000313" key="4">
    <source>
        <dbReference type="Proteomes" id="UP001595821"/>
    </source>
</evidence>
<accession>A0ABD5NYM2</accession>
<comment type="caution">
    <text evidence="3">The sequence shown here is derived from an EMBL/GenBank/DDBJ whole genome shotgun (WGS) entry which is preliminary data.</text>
</comment>
<dbReference type="InterPro" id="IPR029045">
    <property type="entry name" value="ClpP/crotonase-like_dom_sf"/>
</dbReference>
<reference evidence="3 4" key="1">
    <citation type="journal article" date="2014" name="Int. J. Syst. Evol. Microbiol.">
        <title>Complete genome sequence of Corynebacterium casei LMG S-19264T (=DSM 44701T), isolated from a smear-ripened cheese.</title>
        <authorList>
            <consortium name="US DOE Joint Genome Institute (JGI-PGF)"/>
            <person name="Walter F."/>
            <person name="Albersmeier A."/>
            <person name="Kalinowski J."/>
            <person name="Ruckert C."/>
        </authorList>
    </citation>
    <scope>NUCLEOTIDE SEQUENCE [LARGE SCALE GENOMIC DNA]</scope>
    <source>
        <strain evidence="3 4">IBRC-M 10912</strain>
    </source>
</reference>
<dbReference type="GeneID" id="71853831"/>
<dbReference type="Gene3D" id="3.90.226.10">
    <property type="entry name" value="2-enoyl-CoA Hydratase, Chain A, domain 1"/>
    <property type="match status" value="1"/>
</dbReference>
<sequence length="234" mass="24461">MIDSHADGRVRTITIDRPDARNALTWDGLDELEAAVAAADEPVIFLEGAGPAFCAGADLDVVAELDGDGAEEFAKRGQRVARAVETSSAVVVAGIDGAARGGGLELALACDVRVATPEATFGEPGVTFGLFGAWGGTVRLPRVIGEGNALEFALSGRIVDAETALEMGLVSRIVADPRSIATEIAENAPDALTVLKRRLRDDADRETRERREAEAFAELVAAHADDVAALRGED</sequence>
<evidence type="ECO:0000256" key="2">
    <source>
        <dbReference type="RuleBase" id="RU003707"/>
    </source>
</evidence>
<dbReference type="InterPro" id="IPR018376">
    <property type="entry name" value="Enoyl-CoA_hyd/isom_CS"/>
</dbReference>
<dbReference type="EMBL" id="JBHSDJ010000029">
    <property type="protein sequence ID" value="MFC4247189.1"/>
    <property type="molecule type" value="Genomic_DNA"/>
</dbReference>
<dbReference type="PANTHER" id="PTHR43802">
    <property type="entry name" value="ENOYL-COA HYDRATASE"/>
    <property type="match status" value="1"/>
</dbReference>
<dbReference type="InterPro" id="IPR001753">
    <property type="entry name" value="Enoyl-CoA_hydra/iso"/>
</dbReference>